<evidence type="ECO:0000256" key="1">
    <source>
        <dbReference type="SAM" id="Coils"/>
    </source>
</evidence>
<dbReference type="EMBL" id="SKCS01000398">
    <property type="protein sequence ID" value="TNN09151.1"/>
    <property type="molecule type" value="Genomic_DNA"/>
</dbReference>
<evidence type="ECO:0000313" key="3">
    <source>
        <dbReference type="Proteomes" id="UP000311919"/>
    </source>
</evidence>
<organism evidence="2 3">
    <name type="scientific">Schistosoma japonicum</name>
    <name type="common">Blood fluke</name>
    <dbReference type="NCBI Taxonomy" id="6182"/>
    <lineage>
        <taxon>Eukaryota</taxon>
        <taxon>Metazoa</taxon>
        <taxon>Spiralia</taxon>
        <taxon>Lophotrochozoa</taxon>
        <taxon>Platyhelminthes</taxon>
        <taxon>Trematoda</taxon>
        <taxon>Digenea</taxon>
        <taxon>Strigeidida</taxon>
        <taxon>Schistosomatoidea</taxon>
        <taxon>Schistosomatidae</taxon>
        <taxon>Schistosoma</taxon>
    </lineage>
</organism>
<feature type="coiled-coil region" evidence="1">
    <location>
        <begin position="287"/>
        <end position="314"/>
    </location>
</feature>
<feature type="coiled-coil region" evidence="1">
    <location>
        <begin position="177"/>
        <end position="218"/>
    </location>
</feature>
<dbReference type="STRING" id="6182.A0A4Z2CY31"/>
<protein>
    <submittedName>
        <fullName evidence="2">Coiled-coil domain-containing protein</fullName>
    </submittedName>
</protein>
<dbReference type="PANTHER" id="PTHR18863:SF6">
    <property type="entry name" value="COILED-COIL DOMAIN-CONTAINING PROTEIN 170"/>
    <property type="match status" value="1"/>
</dbReference>
<dbReference type="AlphaFoldDB" id="A0A4Z2CY31"/>
<feature type="coiled-coil region" evidence="1">
    <location>
        <begin position="427"/>
        <end position="461"/>
    </location>
</feature>
<name>A0A4Z2CY31_SCHJA</name>
<reference evidence="2 3" key="1">
    <citation type="submission" date="2019-03" db="EMBL/GenBank/DDBJ databases">
        <title>An improved genome assembly of the fluke Schistosoma japonicum.</title>
        <authorList>
            <person name="Hu W."/>
            <person name="Luo F."/>
            <person name="Yin M."/>
            <person name="Mo X."/>
            <person name="Sun C."/>
            <person name="Wu Q."/>
            <person name="Zhu B."/>
            <person name="Xiang M."/>
            <person name="Wang J."/>
            <person name="Wang Y."/>
            <person name="Zhang T."/>
            <person name="Xu B."/>
            <person name="Zheng H."/>
            <person name="Feng Z."/>
        </authorList>
    </citation>
    <scope>NUCLEOTIDE SEQUENCE [LARGE SCALE GENOMIC DNA]</scope>
    <source>
        <strain evidence="2">HuSjv2</strain>
        <tissue evidence="2">Worms</tissue>
    </source>
</reference>
<gene>
    <name evidence="2" type="ORF">EWB00_006490</name>
</gene>
<dbReference type="InterPro" id="IPR039139">
    <property type="entry name" value="CCDC170-like"/>
</dbReference>
<feature type="non-terminal residue" evidence="2">
    <location>
        <position position="1"/>
    </location>
</feature>
<dbReference type="PANTHER" id="PTHR18863">
    <property type="entry name" value="TSEC-2-RELATED"/>
    <property type="match status" value="1"/>
</dbReference>
<sequence length="532" mass="61790">LTDLLRSLSDNKEQVKRQGDTIEAYEFEQRASRETISRLSGEVNKEQTLRQAAENSEREIKQELEKIETAYKRSEGCIHLLEERVNSLTQSLQAARNDAVEREKQLHKITKVEAMFQSKVVDNNLPNQSSKLELEKYHWNSDDLHEIQKFIDTMVSWLSFPQADKLSSLFNAVLRRIEEMEESLKHNTQAYTDIESELNNLREERLDYNSNFNMLKERITFLEEHKASDSTLIDELRNERDRLHYHLCKLAQILKIDEPIADLGAEILGDALSVRLTQLQQGETEKQTNQRIQISRLQKELRETKDRAESLDLQVGVMRRRLIEAQENRHQTVLPASATPMTLATSEKERRKLIKQLENVKELESNLRQEIVMLKARLLESSQTKLAQMSISKALRAAQNKIDELGSICESRDNELKKLTTELNESRKHSNIELENQNEELLKLRQEINHLQTLLNSSQKSEEHLLEFRKLVAIYLGLDNEQLTIPDYEILTHLDRLVSANQSQAANAVATERAVDLLTGNIRSNVRNHYDR</sequence>
<dbReference type="Proteomes" id="UP000311919">
    <property type="component" value="Unassembled WGS sequence"/>
</dbReference>
<keyword evidence="3" id="KW-1185">Reference proteome</keyword>
<proteinExistence type="predicted"/>
<keyword evidence="1" id="KW-0175">Coiled coil</keyword>
<comment type="caution">
    <text evidence="2">The sequence shown here is derived from an EMBL/GenBank/DDBJ whole genome shotgun (WGS) entry which is preliminary data.</text>
</comment>
<feature type="coiled-coil region" evidence="1">
    <location>
        <begin position="46"/>
        <end position="105"/>
    </location>
</feature>
<feature type="coiled-coil region" evidence="1">
    <location>
        <begin position="343"/>
        <end position="377"/>
    </location>
</feature>
<dbReference type="OrthoDB" id="5832575at2759"/>
<evidence type="ECO:0000313" key="2">
    <source>
        <dbReference type="EMBL" id="TNN09151.1"/>
    </source>
</evidence>
<accession>A0A4Z2CY31</accession>